<feature type="compositionally biased region" description="Low complexity" evidence="1">
    <location>
        <begin position="52"/>
        <end position="63"/>
    </location>
</feature>
<feature type="signal peptide" evidence="3">
    <location>
        <begin position="1"/>
        <end position="30"/>
    </location>
</feature>
<keyword evidence="2" id="KW-1133">Transmembrane helix</keyword>
<evidence type="ECO:0000256" key="1">
    <source>
        <dbReference type="SAM" id="MobiDB-lite"/>
    </source>
</evidence>
<dbReference type="Proteomes" id="UP000065511">
    <property type="component" value="Chromosome"/>
</dbReference>
<feature type="chain" id="PRO_5046018375" description="Gram-positive cocci surface proteins LPxTG domain-containing protein" evidence="3">
    <location>
        <begin position="31"/>
        <end position="120"/>
    </location>
</feature>
<evidence type="ECO:0000313" key="4">
    <source>
        <dbReference type="EMBL" id="ALS02572.1"/>
    </source>
</evidence>
<keyword evidence="2" id="KW-0812">Transmembrane</keyword>
<evidence type="ECO:0000256" key="2">
    <source>
        <dbReference type="SAM" id="Phobius"/>
    </source>
</evidence>
<gene>
    <name evidence="4" type="ORF">ATZ33_14650</name>
</gene>
<keyword evidence="3" id="KW-0732">Signal</keyword>
<proteinExistence type="predicted"/>
<feature type="region of interest" description="Disordered" evidence="1">
    <location>
        <begin position="52"/>
        <end position="82"/>
    </location>
</feature>
<dbReference type="EMBL" id="CP013614">
    <property type="protein sequence ID" value="ALS02572.1"/>
    <property type="molecule type" value="Genomic_DNA"/>
</dbReference>
<protein>
    <recommendedName>
        <fullName evidence="6">Gram-positive cocci surface proteins LPxTG domain-containing protein</fullName>
    </recommendedName>
</protein>
<keyword evidence="2" id="KW-0472">Membrane</keyword>
<evidence type="ECO:0000313" key="5">
    <source>
        <dbReference type="Proteomes" id="UP000065511"/>
    </source>
</evidence>
<accession>A0ABM5WBN0</accession>
<feature type="transmembrane region" description="Helical" evidence="2">
    <location>
        <begin position="88"/>
        <end position="107"/>
    </location>
</feature>
<name>A0ABM5WBN0_9ENTE</name>
<reference evidence="4 5" key="1">
    <citation type="submission" date="2015-12" db="EMBL/GenBank/DDBJ databases">
        <authorList>
            <person name="Lauer A."/>
            <person name="Humrighouse B."/>
            <person name="Loparev V."/>
            <person name="Shewmaker P.L."/>
            <person name="Whitney A.M."/>
            <person name="McLaughlin R.W."/>
        </authorList>
    </citation>
    <scope>NUCLEOTIDE SEQUENCE [LARGE SCALE GENOMIC DNA]</scope>
    <source>
        <strain evidence="4 5">LMG 23085</strain>
    </source>
</reference>
<dbReference type="RefSeq" id="WP_071876108.1">
    <property type="nucleotide sequence ID" value="NZ_JXLC01000001.1"/>
</dbReference>
<evidence type="ECO:0000256" key="3">
    <source>
        <dbReference type="SAM" id="SignalP"/>
    </source>
</evidence>
<sequence>MKNNKKLSVLIFSVVIWLLLSISPISCVHAEEETIGGAVQTNGEITFFDEATLSSTTESSKPSDSSDEPLSEPKPKGRFPSTGELVKASVSISGIVLIVILACVYLWKQKKRKQAGGSKQ</sequence>
<keyword evidence="5" id="KW-1185">Reference proteome</keyword>
<evidence type="ECO:0008006" key="6">
    <source>
        <dbReference type="Google" id="ProtNLM"/>
    </source>
</evidence>
<organism evidence="4 5">
    <name type="scientific">Enterococcus silesiacus</name>
    <dbReference type="NCBI Taxonomy" id="332949"/>
    <lineage>
        <taxon>Bacteria</taxon>
        <taxon>Bacillati</taxon>
        <taxon>Bacillota</taxon>
        <taxon>Bacilli</taxon>
        <taxon>Lactobacillales</taxon>
        <taxon>Enterococcaceae</taxon>
        <taxon>Enterococcus</taxon>
    </lineage>
</organism>